<dbReference type="PANTHER" id="PTHR35897">
    <property type="entry name" value="METHYLTRANSFERASE AUSD"/>
    <property type="match status" value="1"/>
</dbReference>
<dbReference type="RefSeq" id="XP_046074598.1">
    <property type="nucleotide sequence ID" value="XM_046215736.1"/>
</dbReference>
<comment type="similarity">
    <text evidence="4">Belongs to the class I-like SAM-binding methyltransferase superfamily.</text>
</comment>
<name>A0AAD4KX99_9EURO</name>
<evidence type="ECO:0000256" key="1">
    <source>
        <dbReference type="ARBA" id="ARBA00005179"/>
    </source>
</evidence>
<evidence type="ECO:0000259" key="5">
    <source>
        <dbReference type="Pfam" id="PF08241"/>
    </source>
</evidence>
<proteinExistence type="inferred from homology"/>
<dbReference type="InterPro" id="IPR013216">
    <property type="entry name" value="Methyltransf_11"/>
</dbReference>
<keyword evidence="7" id="KW-1185">Reference proteome</keyword>
<sequence>MSQAPTIPQQDRPPWFRKQFGSRFSPAMRQLLVEYSKIPAAEIDEHIYSIRERAWQTSPYPCIGGFTFLDFAFAKHPRYKTVLGQLKTEKDDIKFIDIGCCFGQEVRKLAFDGVSHDRLYGSDIHPELLELGFELFRDRDRWASATAVAPSFFPMDIFSPVVPGDIRFDIVYIAMVFHLFSREKQVQAATEIVTKLLVDKPGVIILGSQAGTINARSVQSRRHADKASFLHDVDSFKEMWVEVGEMTGTTWAVDAVLTKPWESPENKEIAEKDRYFVDDDVRWLVFSVVRL</sequence>
<feature type="domain" description="Methyltransferase type 11" evidence="5">
    <location>
        <begin position="96"/>
        <end position="193"/>
    </location>
</feature>
<dbReference type="Proteomes" id="UP001201262">
    <property type="component" value="Unassembled WGS sequence"/>
</dbReference>
<dbReference type="InterPro" id="IPR051654">
    <property type="entry name" value="Meroterpenoid_MTases"/>
</dbReference>
<evidence type="ECO:0000313" key="7">
    <source>
        <dbReference type="Proteomes" id="UP001201262"/>
    </source>
</evidence>
<organism evidence="6 7">
    <name type="scientific">Talaromyces proteolyticus</name>
    <dbReference type="NCBI Taxonomy" id="1131652"/>
    <lineage>
        <taxon>Eukaryota</taxon>
        <taxon>Fungi</taxon>
        <taxon>Dikarya</taxon>
        <taxon>Ascomycota</taxon>
        <taxon>Pezizomycotina</taxon>
        <taxon>Eurotiomycetes</taxon>
        <taxon>Eurotiomycetidae</taxon>
        <taxon>Eurotiales</taxon>
        <taxon>Trichocomaceae</taxon>
        <taxon>Talaromyces</taxon>
        <taxon>Talaromyces sect. Bacilispori</taxon>
    </lineage>
</organism>
<comment type="caution">
    <text evidence="6">The sequence shown here is derived from an EMBL/GenBank/DDBJ whole genome shotgun (WGS) entry which is preliminary data.</text>
</comment>
<dbReference type="EMBL" id="JAJTJA010000004">
    <property type="protein sequence ID" value="KAH8700892.1"/>
    <property type="molecule type" value="Genomic_DNA"/>
</dbReference>
<evidence type="ECO:0000313" key="6">
    <source>
        <dbReference type="EMBL" id="KAH8700892.1"/>
    </source>
</evidence>
<dbReference type="Pfam" id="PF08241">
    <property type="entry name" value="Methyltransf_11"/>
    <property type="match status" value="1"/>
</dbReference>
<keyword evidence="3" id="KW-0949">S-adenosyl-L-methionine</keyword>
<dbReference type="InterPro" id="IPR029063">
    <property type="entry name" value="SAM-dependent_MTases_sf"/>
</dbReference>
<keyword evidence="2" id="KW-0808">Transferase</keyword>
<evidence type="ECO:0000256" key="2">
    <source>
        <dbReference type="ARBA" id="ARBA00022679"/>
    </source>
</evidence>
<dbReference type="GeneID" id="70246023"/>
<dbReference type="Gene3D" id="3.40.50.150">
    <property type="entry name" value="Vaccinia Virus protein VP39"/>
    <property type="match status" value="1"/>
</dbReference>
<dbReference type="SUPFAM" id="SSF53335">
    <property type="entry name" value="S-adenosyl-L-methionine-dependent methyltransferases"/>
    <property type="match status" value="1"/>
</dbReference>
<dbReference type="GO" id="GO:0008757">
    <property type="term" value="F:S-adenosylmethionine-dependent methyltransferase activity"/>
    <property type="evidence" value="ECO:0007669"/>
    <property type="project" value="InterPro"/>
</dbReference>
<protein>
    <recommendedName>
        <fullName evidence="5">Methyltransferase type 11 domain-containing protein</fullName>
    </recommendedName>
</protein>
<comment type="pathway">
    <text evidence="1">Secondary metabolite biosynthesis.</text>
</comment>
<dbReference type="PANTHER" id="PTHR35897:SF1">
    <property type="entry name" value="METHYLTRANSFERASE AUSD"/>
    <property type="match status" value="1"/>
</dbReference>
<evidence type="ECO:0000256" key="3">
    <source>
        <dbReference type="ARBA" id="ARBA00022691"/>
    </source>
</evidence>
<gene>
    <name evidence="6" type="ORF">BGW36DRAFT_375195</name>
</gene>
<evidence type="ECO:0000256" key="4">
    <source>
        <dbReference type="ARBA" id="ARBA00038314"/>
    </source>
</evidence>
<accession>A0AAD4KX99</accession>
<dbReference type="AlphaFoldDB" id="A0AAD4KX99"/>
<reference evidence="6" key="1">
    <citation type="submission" date="2021-12" db="EMBL/GenBank/DDBJ databases">
        <title>Convergent genome expansion in fungi linked to evolution of root-endophyte symbiosis.</title>
        <authorList>
            <consortium name="DOE Joint Genome Institute"/>
            <person name="Ke Y.-H."/>
            <person name="Bonito G."/>
            <person name="Liao H.-L."/>
            <person name="Looney B."/>
            <person name="Rojas-Flechas A."/>
            <person name="Nash J."/>
            <person name="Hameed K."/>
            <person name="Schadt C."/>
            <person name="Martin F."/>
            <person name="Crous P.W."/>
            <person name="Miettinen O."/>
            <person name="Magnuson J.K."/>
            <person name="Labbe J."/>
            <person name="Jacobson D."/>
            <person name="Doktycz M.J."/>
            <person name="Veneault-Fourrey C."/>
            <person name="Kuo A."/>
            <person name="Mondo S."/>
            <person name="Calhoun S."/>
            <person name="Riley R."/>
            <person name="Ohm R."/>
            <person name="LaButti K."/>
            <person name="Andreopoulos B."/>
            <person name="Pangilinan J."/>
            <person name="Nolan M."/>
            <person name="Tritt A."/>
            <person name="Clum A."/>
            <person name="Lipzen A."/>
            <person name="Daum C."/>
            <person name="Barry K."/>
            <person name="Grigoriev I.V."/>
            <person name="Vilgalys R."/>
        </authorList>
    </citation>
    <scope>NUCLEOTIDE SEQUENCE</scope>
    <source>
        <strain evidence="6">PMI_201</strain>
    </source>
</reference>